<protein>
    <submittedName>
        <fullName evidence="3">DUF927 domain-containing protein</fullName>
    </submittedName>
</protein>
<dbReference type="EMBL" id="CP038441">
    <property type="protein sequence ID" value="QJT20828.1"/>
    <property type="molecule type" value="Genomic_DNA"/>
</dbReference>
<dbReference type="AlphaFoldDB" id="A0A6M4Y6J6"/>
<dbReference type="Proteomes" id="UP000501427">
    <property type="component" value="Chromosome"/>
</dbReference>
<feature type="region of interest" description="Disordered" evidence="1">
    <location>
        <begin position="1"/>
        <end position="57"/>
    </location>
</feature>
<sequence length="787" mass="86260">MRRPRSSSDNPPRRFDRRPGTQASIDRMASQGVPPTDSVPDSDQEASAPESHPAVAPDSLPLLVEETNLDAHHGDAHRANIAPDAVSPMSEQHECCQPYPDSETQYELFVRRELLMLDQCSAEYRLYNEGRCSIASDGTVCDPDGLVLSRPEPEMKKPVHSIAIPDGFAMSPWGKLASDHGKPKTILGKPLLPVSILRADSTDISGVRFMYLDERKQCQRIDLLFDRVIQDYKTVRAALYRAGIECPGAREEGLLSYMSASISIQDISVVDQHLQAGFVSEHPCYVWVGRSIYKTGYSGPQHELLSAPGEHDAIHSNGTLLEWKENVALPVKESPTMLFAIMANLSNVFMKLSNTGTMIFHFYGASSCGKTTLLQVGQSVSGVASDPSAGPATAIVKWDGTSAGFKGMFQQRTGIGICLDELGSLSSNDPLQFAYSVTGGQSRVLGNLKGTGNRSPLASNVCAPSSGEESFKELLERSKAGTKGGIFVRLLDIEMMAEDVALAGESLELTRRRVNGLKAATSQYYGTAMPAYIQALLNMPDIDTPADLAVIFAAKREECQEWLMSRSGLENPPPLAARGAGCFANVMAAGRLAVELGILPFDVAYADNAVLVCFRRWLMSMEGIMDDVTREAYRLLDTLSEQRRKIHIGKPSMEVRELLGFTEDGKLYVEMTQLQKLLTSKPKLVMKWLRENGYIVHYADGRYVKEIVIDSLPGNYYVFSVNKVFQFRSPLFDERTESLVQPCSTGSSTAPGSPAPSFTRRATSETGCVMVESSPDMPEISVEVEKF</sequence>
<evidence type="ECO:0000313" key="3">
    <source>
        <dbReference type="EMBL" id="QJT20828.1"/>
    </source>
</evidence>
<dbReference type="InterPro" id="IPR009270">
    <property type="entry name" value="DUF927"/>
</dbReference>
<dbReference type="Pfam" id="PF06048">
    <property type="entry name" value="DUF927"/>
    <property type="match status" value="1"/>
</dbReference>
<proteinExistence type="predicted"/>
<name>A0A6M4Y6J6_AERME</name>
<evidence type="ECO:0000256" key="1">
    <source>
        <dbReference type="SAM" id="MobiDB-lite"/>
    </source>
</evidence>
<reference evidence="3 4" key="1">
    <citation type="submission" date="2019-03" db="EMBL/GenBank/DDBJ databases">
        <title>Novel transposon Tn6433 accelerates the dissemination of tet(E) in Aeromonas from aerobic biofilm under oxytetracycline stress.</title>
        <authorList>
            <person name="Shi Y."/>
            <person name="Tian Z."/>
            <person name="Zhang Y."/>
            <person name="Zhang H."/>
            <person name="Yang M."/>
        </authorList>
    </citation>
    <scope>NUCLEOTIDE SEQUENCE [LARGE SCALE GENOMIC DNA]</scope>
    <source>
        <strain evidence="3 4">T0.1-19</strain>
    </source>
</reference>
<evidence type="ECO:0000259" key="2">
    <source>
        <dbReference type="Pfam" id="PF06048"/>
    </source>
</evidence>
<gene>
    <name evidence="3" type="ORF">E4184_04745</name>
</gene>
<feature type="domain" description="DUF927" evidence="2">
    <location>
        <begin position="190"/>
        <end position="451"/>
    </location>
</feature>
<feature type="compositionally biased region" description="Low complexity" evidence="1">
    <location>
        <begin position="744"/>
        <end position="757"/>
    </location>
</feature>
<accession>A0A6M4Y6J6</accession>
<evidence type="ECO:0000313" key="4">
    <source>
        <dbReference type="Proteomes" id="UP000501427"/>
    </source>
</evidence>
<feature type="region of interest" description="Disordered" evidence="1">
    <location>
        <begin position="742"/>
        <end position="761"/>
    </location>
</feature>
<organism evidence="3 4">
    <name type="scientific">Aeromonas media</name>
    <dbReference type="NCBI Taxonomy" id="651"/>
    <lineage>
        <taxon>Bacteria</taxon>
        <taxon>Pseudomonadati</taxon>
        <taxon>Pseudomonadota</taxon>
        <taxon>Gammaproteobacteria</taxon>
        <taxon>Aeromonadales</taxon>
        <taxon>Aeromonadaceae</taxon>
        <taxon>Aeromonas</taxon>
    </lineage>
</organism>